<feature type="region of interest" description="Disordered" evidence="2">
    <location>
        <begin position="149"/>
        <end position="211"/>
    </location>
</feature>
<evidence type="ECO:0000259" key="3">
    <source>
        <dbReference type="Pfam" id="PF01576"/>
    </source>
</evidence>
<keyword evidence="1" id="KW-0175">Coiled coil</keyword>
<name>I3JNP4_ORENI</name>
<dbReference type="GeneTree" id="ENSGT00940000154489"/>
<dbReference type="OMA" id="EMCQSNQ"/>
<sequence>MIRPDQPEASVFTFPCSLPLGVIFNIPVCACSHQFISRGVGMESHRPSGSPDIRTQRGYMLEHSHRGSQDNSFGVRIQVQGIKGQPYVVLNSSSQDSNRDVSVVTHQAGYNPGMARRSMDDRQLSPEPQKMVNSPVFNYQKRPEVMRSYSPENNKLSPGFPSQIASNKLTTNMTKPRIPLPAEGPGEDPAELTQNKAPPSPGQIPPRSPNLVETDSIISVGKLISQFNSNQRRGRGPRNRLNLEECRRSRSVDSSRTSESSSPSPSASRNSSLKGGMYPPGSARARLLNGEVNLKPPSKKDTSAKGLHRAEKASSGDRADESDERDAQVTPDLLKGQQELSVDPAEDTTKQMLFTYLKAGTTDDDSTTHRKVHLLFRRINKLKWRTAANVEQEEKDYEEAIKLLREKQAELEKEVSELRQRLEAEMKNEMTLAKACEKARTEKKKLQEELIKSQAELSQLRDKLGEVEAELQFTKAEVAKMKAEKERAKAEMKDLQQQLSEMHDELDRAKKAEVINEEKEVLLQDLSQLHAEFQEMLQVKEEQEDLLHRRERELNALKGALKEEVETQDKYTSALKEEHEEELQKLLGHLELVKESNALLCQKKLEAEEESGAAKVQLKELSQERDQLRGKVQELNNKLEQLNQVIQEYKTTERQLEQRAKQLEREKQQVEEMLDDVRRNEEEMCQSNKSLLTRLEDVQGKLAKLNHEHRDLKEKLREEKKQVEELWKTKTELEDERRLQDRAMEQLQRKMNGIIEECEASTDVLQNQVDEAKEKSQRDLAELRRQLQEKGAELEKSRQAAKKLQEELLPLEEDLRRCRREQQEAQLRGRQLEQRVEELEERNAATMEERERQVKLMEERISHLEEDLCDERGSADRLMERLDKTKEQMDQMRNELMQERSARQDLECDKISLERQNKDFKSRVAHLEGSQKSNQDSLVSKLNIRIQELEERLQGEEKDNNNLQQVNRRLERKLKEMKMQGDEERLNLQSQTDQLTQRLKTAKRQMDEAEEEIERLEHAKKKLQRELDEQMEANEQLHSQLSAVRNEMRRKKKATPLTKVAEDDANDMDDLGSD</sequence>
<dbReference type="Proteomes" id="UP000005207">
    <property type="component" value="Linkage group LG7"/>
</dbReference>
<dbReference type="InterPro" id="IPR002928">
    <property type="entry name" value="Myosin_tail"/>
</dbReference>
<evidence type="ECO:0000313" key="5">
    <source>
        <dbReference type="Proteomes" id="UP000005207"/>
    </source>
</evidence>
<dbReference type="GO" id="GO:0005923">
    <property type="term" value="C:bicellular tight junction"/>
    <property type="evidence" value="ECO:0007669"/>
    <property type="project" value="TreeGrafter"/>
</dbReference>
<feature type="compositionally biased region" description="Acidic residues" evidence="2">
    <location>
        <begin position="1063"/>
        <end position="1074"/>
    </location>
</feature>
<dbReference type="PANTHER" id="PTHR46349:SF2">
    <property type="entry name" value="CINGULIN-LIKE PROTEIN 1"/>
    <property type="match status" value="1"/>
</dbReference>
<reference evidence="4" key="3">
    <citation type="submission" date="2025-09" db="UniProtKB">
        <authorList>
            <consortium name="Ensembl"/>
        </authorList>
    </citation>
    <scope>IDENTIFICATION</scope>
</reference>
<feature type="compositionally biased region" description="Polar residues" evidence="2">
    <location>
        <begin position="163"/>
        <end position="174"/>
    </location>
</feature>
<feature type="compositionally biased region" description="Basic and acidic residues" evidence="2">
    <location>
        <begin position="298"/>
        <end position="319"/>
    </location>
</feature>
<feature type="compositionally biased region" description="Pro residues" evidence="2">
    <location>
        <begin position="198"/>
        <end position="208"/>
    </location>
</feature>
<feature type="domain" description="Myosin tail" evidence="3">
    <location>
        <begin position="800"/>
        <end position="1047"/>
    </location>
</feature>
<evidence type="ECO:0000256" key="1">
    <source>
        <dbReference type="ARBA" id="ARBA00023054"/>
    </source>
</evidence>
<proteinExistence type="predicted"/>
<feature type="compositionally biased region" description="Low complexity" evidence="2">
    <location>
        <begin position="254"/>
        <end position="272"/>
    </location>
</feature>
<dbReference type="AlphaFoldDB" id="I3JNP4"/>
<reference evidence="5" key="1">
    <citation type="submission" date="2012-01" db="EMBL/GenBank/DDBJ databases">
        <title>The Genome Sequence of Oreochromis niloticus (Nile Tilapia).</title>
        <authorList>
            <consortium name="Broad Institute Genome Assembly Team"/>
            <consortium name="Broad Institute Sequencing Platform"/>
            <person name="Di Palma F."/>
            <person name="Johnson J."/>
            <person name="Lander E.S."/>
            <person name="Lindblad-Toh K."/>
        </authorList>
    </citation>
    <scope>NUCLEOTIDE SEQUENCE [LARGE SCALE GENOMIC DNA]</scope>
</reference>
<dbReference type="Ensembl" id="ENSONIT00000010497.2">
    <property type="protein sequence ID" value="ENSONIP00000010488.2"/>
    <property type="gene ID" value="ENSONIG00000008342.2"/>
</dbReference>
<dbReference type="PANTHER" id="PTHR46349">
    <property type="entry name" value="CINGULIN-LIKE PROTEIN 1-RELATED"/>
    <property type="match status" value="1"/>
</dbReference>
<dbReference type="Gene3D" id="1.10.287.1490">
    <property type="match status" value="2"/>
</dbReference>
<feature type="region of interest" description="Disordered" evidence="2">
    <location>
        <begin position="1025"/>
        <end position="1074"/>
    </location>
</feature>
<keyword evidence="5" id="KW-1185">Reference proteome</keyword>
<dbReference type="HOGENOM" id="CLU_002036_1_0_1"/>
<dbReference type="GO" id="GO:0150105">
    <property type="term" value="P:protein localization to cell-cell junction"/>
    <property type="evidence" value="ECO:0007669"/>
    <property type="project" value="TreeGrafter"/>
</dbReference>
<reference evidence="4" key="2">
    <citation type="submission" date="2025-08" db="UniProtKB">
        <authorList>
            <consortium name="Ensembl"/>
        </authorList>
    </citation>
    <scope>IDENTIFICATION</scope>
</reference>
<evidence type="ECO:0000313" key="4">
    <source>
        <dbReference type="Ensembl" id="ENSONIP00000010488.2"/>
    </source>
</evidence>
<organism evidence="4 5">
    <name type="scientific">Oreochromis niloticus</name>
    <name type="common">Nile tilapia</name>
    <name type="synonym">Tilapia nilotica</name>
    <dbReference type="NCBI Taxonomy" id="8128"/>
    <lineage>
        <taxon>Eukaryota</taxon>
        <taxon>Metazoa</taxon>
        <taxon>Chordata</taxon>
        <taxon>Craniata</taxon>
        <taxon>Vertebrata</taxon>
        <taxon>Euteleostomi</taxon>
        <taxon>Actinopterygii</taxon>
        <taxon>Neopterygii</taxon>
        <taxon>Teleostei</taxon>
        <taxon>Neoteleostei</taxon>
        <taxon>Acanthomorphata</taxon>
        <taxon>Ovalentaria</taxon>
        <taxon>Cichlomorphae</taxon>
        <taxon>Cichliformes</taxon>
        <taxon>Cichlidae</taxon>
        <taxon>African cichlids</taxon>
        <taxon>Pseudocrenilabrinae</taxon>
        <taxon>Oreochromini</taxon>
        <taxon>Oreochromis</taxon>
    </lineage>
</organism>
<dbReference type="eggNOG" id="ENOG502QRRG">
    <property type="taxonomic scope" value="Eukaryota"/>
</dbReference>
<evidence type="ECO:0000256" key="2">
    <source>
        <dbReference type="SAM" id="MobiDB-lite"/>
    </source>
</evidence>
<dbReference type="GO" id="GO:0016459">
    <property type="term" value="C:myosin complex"/>
    <property type="evidence" value="ECO:0007669"/>
    <property type="project" value="InterPro"/>
</dbReference>
<dbReference type="Pfam" id="PF01576">
    <property type="entry name" value="Myosin_tail_1"/>
    <property type="match status" value="1"/>
</dbReference>
<dbReference type="STRING" id="8128.ENSONIP00000010488"/>
<feature type="compositionally biased region" description="Basic and acidic residues" evidence="2">
    <location>
        <begin position="241"/>
        <end position="253"/>
    </location>
</feature>
<gene>
    <name evidence="4" type="primary">LOC100695471</name>
</gene>
<accession>I3JNP4</accession>
<dbReference type="InParanoid" id="I3JNP4"/>
<feature type="region of interest" description="Disordered" evidence="2">
    <location>
        <begin position="228"/>
        <end position="346"/>
    </location>
</feature>
<protein>
    <recommendedName>
        <fullName evidence="3">Myosin tail domain-containing protein</fullName>
    </recommendedName>
</protein>